<reference evidence="2 3" key="1">
    <citation type="journal article" date="2020" name="BMC Genomics">
        <title>Intraspecific diversification of the crop wild relative Brassica cretica Lam. using demographic model selection.</title>
        <authorList>
            <person name="Kioukis A."/>
            <person name="Michalopoulou V.A."/>
            <person name="Briers L."/>
            <person name="Pirintsos S."/>
            <person name="Studholme D.J."/>
            <person name="Pavlidis P."/>
            <person name="Sarris P.F."/>
        </authorList>
    </citation>
    <scope>NUCLEOTIDE SEQUENCE [LARGE SCALE GENOMIC DNA]</scope>
    <source>
        <strain evidence="3">cv. PFS-1207/04</strain>
    </source>
</reference>
<protein>
    <submittedName>
        <fullName evidence="2">Uncharacterized protein</fullName>
    </submittedName>
</protein>
<feature type="region of interest" description="Disordered" evidence="1">
    <location>
        <begin position="1"/>
        <end position="36"/>
    </location>
</feature>
<feature type="compositionally biased region" description="Basic and acidic residues" evidence="1">
    <location>
        <begin position="14"/>
        <end position="33"/>
    </location>
</feature>
<gene>
    <name evidence="2" type="ORF">DY000_02022475</name>
</gene>
<sequence>MPDLLKSAPILARSKKEPTDSKKEPTDSKKEPTDSCTIHKSKRAVNTLQTAIDRKENQVSTDTNTNTSLSIDTNTSLSIDATCRETEIVEVLILTIDENGVLRDEEGRARSLTAWNDITNAFLNNILYCIKSRDIDEVYAELSDCRPFLFVNQGNPDTPEGTRLTPKYNSAKDILEGRLFHPILIDGGQRDLNPDPYWGQTSLKNTGPFSLGYYRPYYSRGR</sequence>
<organism evidence="2 3">
    <name type="scientific">Brassica cretica</name>
    <name type="common">Mustard</name>
    <dbReference type="NCBI Taxonomy" id="69181"/>
    <lineage>
        <taxon>Eukaryota</taxon>
        <taxon>Viridiplantae</taxon>
        <taxon>Streptophyta</taxon>
        <taxon>Embryophyta</taxon>
        <taxon>Tracheophyta</taxon>
        <taxon>Spermatophyta</taxon>
        <taxon>Magnoliopsida</taxon>
        <taxon>eudicotyledons</taxon>
        <taxon>Gunneridae</taxon>
        <taxon>Pentapetalae</taxon>
        <taxon>rosids</taxon>
        <taxon>malvids</taxon>
        <taxon>Brassicales</taxon>
        <taxon>Brassicaceae</taxon>
        <taxon>Brassiceae</taxon>
        <taxon>Brassica</taxon>
    </lineage>
</organism>
<evidence type="ECO:0000313" key="3">
    <source>
        <dbReference type="Proteomes" id="UP000266723"/>
    </source>
</evidence>
<dbReference type="Proteomes" id="UP000266723">
    <property type="component" value="Unassembled WGS sequence"/>
</dbReference>
<evidence type="ECO:0000313" key="2">
    <source>
        <dbReference type="EMBL" id="KAF3591251.1"/>
    </source>
</evidence>
<evidence type="ECO:0000256" key="1">
    <source>
        <dbReference type="SAM" id="MobiDB-lite"/>
    </source>
</evidence>
<comment type="caution">
    <text evidence="2">The sequence shown here is derived from an EMBL/GenBank/DDBJ whole genome shotgun (WGS) entry which is preliminary data.</text>
</comment>
<dbReference type="EMBL" id="QGKV02000299">
    <property type="protein sequence ID" value="KAF3591251.1"/>
    <property type="molecule type" value="Genomic_DNA"/>
</dbReference>
<name>A0ABQ7E3U3_BRACR</name>
<accession>A0ABQ7E3U3</accession>
<keyword evidence="3" id="KW-1185">Reference proteome</keyword>
<proteinExistence type="predicted"/>